<dbReference type="PANTHER" id="PTHR31906">
    <property type="entry name" value="PLASTID-LIPID-ASSOCIATED PROTEIN 4, CHLOROPLASTIC-RELATED"/>
    <property type="match status" value="1"/>
</dbReference>
<organism evidence="4 5">
    <name type="scientific">Cymbomonas tetramitiformis</name>
    <dbReference type="NCBI Taxonomy" id="36881"/>
    <lineage>
        <taxon>Eukaryota</taxon>
        <taxon>Viridiplantae</taxon>
        <taxon>Chlorophyta</taxon>
        <taxon>Pyramimonadophyceae</taxon>
        <taxon>Pyramimonadales</taxon>
        <taxon>Pyramimonadaceae</taxon>
        <taxon>Cymbomonas</taxon>
    </lineage>
</organism>
<proteinExistence type="predicted"/>
<dbReference type="InterPro" id="IPR006843">
    <property type="entry name" value="PAP/fibrillin_dom"/>
</dbReference>
<dbReference type="AlphaFoldDB" id="A0AAE0FLU1"/>
<evidence type="ECO:0000313" key="4">
    <source>
        <dbReference type="EMBL" id="KAK3262196.1"/>
    </source>
</evidence>
<evidence type="ECO:0000313" key="5">
    <source>
        <dbReference type="Proteomes" id="UP001190700"/>
    </source>
</evidence>
<evidence type="ECO:0000256" key="1">
    <source>
        <dbReference type="ARBA" id="ARBA00004474"/>
    </source>
</evidence>
<evidence type="ECO:0000259" key="3">
    <source>
        <dbReference type="Pfam" id="PF04755"/>
    </source>
</evidence>
<keyword evidence="5" id="KW-1185">Reference proteome</keyword>
<dbReference type="EMBL" id="LGRX02016397">
    <property type="protein sequence ID" value="KAK3262196.1"/>
    <property type="molecule type" value="Genomic_DNA"/>
</dbReference>
<reference evidence="4 5" key="1">
    <citation type="journal article" date="2015" name="Genome Biol. Evol.">
        <title>Comparative Genomics of a Bacterivorous Green Alga Reveals Evolutionary Causalities and Consequences of Phago-Mixotrophic Mode of Nutrition.</title>
        <authorList>
            <person name="Burns J.A."/>
            <person name="Paasch A."/>
            <person name="Narechania A."/>
            <person name="Kim E."/>
        </authorList>
    </citation>
    <scope>NUCLEOTIDE SEQUENCE [LARGE SCALE GENOMIC DNA]</scope>
    <source>
        <strain evidence="4 5">PLY_AMNH</strain>
    </source>
</reference>
<feature type="domain" description="Plastid lipid-associated protein/fibrillin conserved" evidence="3">
    <location>
        <begin position="54"/>
        <end position="273"/>
    </location>
</feature>
<dbReference type="InterPro" id="IPR039633">
    <property type="entry name" value="PAP"/>
</dbReference>
<dbReference type="Proteomes" id="UP001190700">
    <property type="component" value="Unassembled WGS sequence"/>
</dbReference>
<comment type="caution">
    <text evidence="4">The sequence shown here is derived from an EMBL/GenBank/DDBJ whole genome shotgun (WGS) entry which is preliminary data.</text>
</comment>
<name>A0AAE0FLU1_9CHLO</name>
<protein>
    <recommendedName>
        <fullName evidence="3">Plastid lipid-associated protein/fibrillin conserved domain-containing protein</fullName>
    </recommendedName>
</protein>
<evidence type="ECO:0000256" key="2">
    <source>
        <dbReference type="ARBA" id="ARBA00022640"/>
    </source>
</evidence>
<dbReference type="Pfam" id="PF04755">
    <property type="entry name" value="PAP_fibrillin"/>
    <property type="match status" value="1"/>
</dbReference>
<comment type="subcellular location">
    <subcellularLocation>
        <location evidence="1">Plastid</location>
    </subcellularLocation>
</comment>
<sequence length="278" mass="30300">MFQAMGLCPSPLLLRPNQRRYGNQVRLSVLYGRLHKRCMCKEPPQSSTSELGEQKKKVLRLVGRTDRGKSLSTSQSADILQQLEILEAMNPTADPAASELISGKWSLLYTGPTTAEASAERARKEGVIGSMVTEVTGSSSAIDESTDDQEKQVPLGRRISLLSGVVNNKGNFQDIWADEGAVENRAEFDIFGTPSQLVIKGRCWRPEDSELTGDTVRLNVAFEAVVLQLGPIGPITIPLSWINDGQGPLGTVDTTYLDESLRIGRGDKGSIFVAVRRA</sequence>
<gene>
    <name evidence="4" type="ORF">CYMTET_28935</name>
</gene>
<keyword evidence="2" id="KW-0934">Plastid</keyword>
<dbReference type="GO" id="GO:0009536">
    <property type="term" value="C:plastid"/>
    <property type="evidence" value="ECO:0007669"/>
    <property type="project" value="UniProtKB-SubCell"/>
</dbReference>
<accession>A0AAE0FLU1</accession>